<evidence type="ECO:0000259" key="1">
    <source>
        <dbReference type="Pfam" id="PF01052"/>
    </source>
</evidence>
<dbReference type="STRING" id="344609.SbBS512_E1066"/>
<protein>
    <submittedName>
        <fullName evidence="2">Flagellar motor switch protein FliM</fullName>
    </submittedName>
</protein>
<sequence>MESLPCLPFSMIEPLRELLVNPPLENSRNEDQNWRDNLVRQVQHSQLELVTNFADISLRLSQILKLKPGDVLPIEKPDRIIAHVDGVPVLTSQYGTLNGQYALRIEHLINPILNSLNEEQPK</sequence>
<gene>
    <name evidence="2" type="primary">fliM</name>
    <name evidence="2" type="ordered locus">SbBS512_E1066</name>
</gene>
<dbReference type="SUPFAM" id="SSF101801">
    <property type="entry name" value="Surface presentation of antigens (SPOA)"/>
    <property type="match status" value="1"/>
</dbReference>
<dbReference type="InterPro" id="IPR001543">
    <property type="entry name" value="FliN-like_C"/>
</dbReference>
<dbReference type="AlphaFoldDB" id="B2TXI0"/>
<dbReference type="PANTHER" id="PTHR30034">
    <property type="entry name" value="FLAGELLAR MOTOR SWITCH PROTEIN FLIM"/>
    <property type="match status" value="1"/>
</dbReference>
<dbReference type="Proteomes" id="UP000001030">
    <property type="component" value="Chromosome"/>
</dbReference>
<dbReference type="HOGENOM" id="CLU_127681_0_0_6"/>
<dbReference type="PANTHER" id="PTHR30034:SF3">
    <property type="entry name" value="FLAGELLAR MOTOR SWITCH PROTEIN FLIM"/>
    <property type="match status" value="1"/>
</dbReference>
<name>B2TXI0_SHIB3</name>
<dbReference type="GO" id="GO:0071978">
    <property type="term" value="P:bacterial-type flagellum-dependent swarming motility"/>
    <property type="evidence" value="ECO:0007669"/>
    <property type="project" value="TreeGrafter"/>
</dbReference>
<accession>B2TXI0</accession>
<dbReference type="EMBL" id="CP001063">
    <property type="protein sequence ID" value="ACD08809.1"/>
    <property type="molecule type" value="Genomic_DNA"/>
</dbReference>
<keyword evidence="2" id="KW-0282">Flagellum</keyword>
<keyword evidence="2" id="KW-0969">Cilium</keyword>
<proteinExistence type="predicted"/>
<keyword evidence="2" id="KW-0966">Cell projection</keyword>
<dbReference type="Pfam" id="PF01052">
    <property type="entry name" value="FliMN_C"/>
    <property type="match status" value="1"/>
</dbReference>
<evidence type="ECO:0000313" key="2">
    <source>
        <dbReference type="EMBL" id="ACD08809.1"/>
    </source>
</evidence>
<dbReference type="KEGG" id="sbc:SbBS512_E1066"/>
<reference evidence="3" key="1">
    <citation type="submission" date="2008-05" db="EMBL/GenBank/DDBJ databases">
        <title>Complete sequence of Shigella boydii serotype 18 strain BS512.</title>
        <authorList>
            <person name="Rasko D.A."/>
            <person name="Rosovitz M."/>
            <person name="Maurelli A.T."/>
            <person name="Myers G."/>
            <person name="Seshadri R."/>
            <person name="Cer R."/>
            <person name="Jiang L."/>
            <person name="Ravel J."/>
            <person name="Sebastian Y."/>
        </authorList>
    </citation>
    <scope>NUCLEOTIDE SEQUENCE [LARGE SCALE GENOMIC DNA]</scope>
    <source>
        <strain evidence="3">CDC 3083-94 / BS512</strain>
    </source>
</reference>
<feature type="domain" description="Flagellar motor switch protein FliN-like C-terminal" evidence="1">
    <location>
        <begin position="41"/>
        <end position="109"/>
    </location>
</feature>
<evidence type="ECO:0000313" key="3">
    <source>
        <dbReference type="Proteomes" id="UP000001030"/>
    </source>
</evidence>
<dbReference type="GO" id="GO:0050918">
    <property type="term" value="P:positive chemotaxis"/>
    <property type="evidence" value="ECO:0007669"/>
    <property type="project" value="TreeGrafter"/>
</dbReference>
<dbReference type="Gene3D" id="2.30.330.10">
    <property type="entry name" value="SpoA-like"/>
    <property type="match status" value="1"/>
</dbReference>
<dbReference type="InterPro" id="IPR036429">
    <property type="entry name" value="SpoA-like_sf"/>
</dbReference>
<organism evidence="2 3">
    <name type="scientific">Shigella boydii serotype 18 (strain CDC 3083-94 / BS512)</name>
    <dbReference type="NCBI Taxonomy" id="344609"/>
    <lineage>
        <taxon>Bacteria</taxon>
        <taxon>Pseudomonadati</taxon>
        <taxon>Pseudomonadota</taxon>
        <taxon>Gammaproteobacteria</taxon>
        <taxon>Enterobacterales</taxon>
        <taxon>Enterobacteriaceae</taxon>
        <taxon>Shigella</taxon>
    </lineage>
</organism>
<keyword evidence="3" id="KW-1185">Reference proteome</keyword>